<comment type="caution">
    <text evidence="5">The sequence shown here is derived from an EMBL/GenBank/DDBJ whole genome shotgun (WGS) entry which is preliminary data.</text>
</comment>
<protein>
    <submittedName>
        <fullName evidence="5">Uncharacterized protein</fullName>
    </submittedName>
</protein>
<evidence type="ECO:0000313" key="5">
    <source>
        <dbReference type="EMBL" id="KPP68839.1"/>
    </source>
</evidence>
<comment type="subcellular location">
    <subcellularLocation>
        <location evidence="1">Endomembrane system</location>
    </subcellularLocation>
</comment>
<evidence type="ECO:0000256" key="1">
    <source>
        <dbReference type="ARBA" id="ARBA00004308"/>
    </source>
</evidence>
<gene>
    <name evidence="5" type="ORF">Z043_112446</name>
</gene>
<evidence type="ECO:0000256" key="2">
    <source>
        <dbReference type="ARBA" id="ARBA00022553"/>
    </source>
</evidence>
<dbReference type="AlphaFoldDB" id="A0A0P7YM36"/>
<keyword evidence="2" id="KW-0597">Phosphoprotein</keyword>
<organism evidence="5 6">
    <name type="scientific">Scleropages formosus</name>
    <name type="common">Asian bonytongue</name>
    <name type="synonym">Osteoglossum formosum</name>
    <dbReference type="NCBI Taxonomy" id="113540"/>
    <lineage>
        <taxon>Eukaryota</taxon>
        <taxon>Metazoa</taxon>
        <taxon>Chordata</taxon>
        <taxon>Craniata</taxon>
        <taxon>Vertebrata</taxon>
        <taxon>Euteleostomi</taxon>
        <taxon>Actinopterygii</taxon>
        <taxon>Neopterygii</taxon>
        <taxon>Teleostei</taxon>
        <taxon>Osteoglossocephala</taxon>
        <taxon>Osteoglossomorpha</taxon>
        <taxon>Osteoglossiformes</taxon>
        <taxon>Osteoglossidae</taxon>
        <taxon>Scleropages</taxon>
    </lineage>
</organism>
<name>A0A0P7YM36_SCLFO</name>
<reference evidence="5 6" key="1">
    <citation type="submission" date="2015-08" db="EMBL/GenBank/DDBJ databases">
        <title>The genome of the Asian arowana (Scleropages formosus).</title>
        <authorList>
            <person name="Tan M.H."/>
            <person name="Gan H.M."/>
            <person name="Croft L.J."/>
            <person name="Austin C.M."/>
        </authorList>
    </citation>
    <scope>NUCLEOTIDE SEQUENCE [LARGE SCALE GENOMIC DNA]</scope>
    <source>
        <strain evidence="5">Aro1</strain>
    </source>
</reference>
<dbReference type="PANTHER" id="PTHR14514:SF2">
    <property type="entry name" value="A-KINASE ANCHOR PROTEIN 6"/>
    <property type="match status" value="1"/>
</dbReference>
<keyword evidence="4" id="KW-0472">Membrane</keyword>
<dbReference type="EMBL" id="JARO02004261">
    <property type="protein sequence ID" value="KPP68839.1"/>
    <property type="molecule type" value="Genomic_DNA"/>
</dbReference>
<evidence type="ECO:0000256" key="4">
    <source>
        <dbReference type="ARBA" id="ARBA00023136"/>
    </source>
</evidence>
<dbReference type="SUPFAM" id="SSF46966">
    <property type="entry name" value="Spectrin repeat"/>
    <property type="match status" value="1"/>
</dbReference>
<proteinExistence type="predicted"/>
<dbReference type="PANTHER" id="PTHR14514">
    <property type="entry name" value="PKA ANCHORING PROTEIN"/>
    <property type="match status" value="1"/>
</dbReference>
<feature type="non-terminal residue" evidence="5">
    <location>
        <position position="1"/>
    </location>
</feature>
<accession>A0A0P7YM36</accession>
<keyword evidence="3" id="KW-0677">Repeat</keyword>
<dbReference type="Proteomes" id="UP000034805">
    <property type="component" value="Unassembled WGS sequence"/>
</dbReference>
<dbReference type="Gene3D" id="1.20.58.60">
    <property type="match status" value="1"/>
</dbReference>
<sequence>FQNFVNKLDKFICWLQEALETTENWTPPKAEADSLKLYLETHLSFKLSVDSHCSLKDAVLDEGRQLLQVIISHKSGLRDTLQMIEHQWQELQRHVRRQHSWILCALDAIKAQIMTGEAWRAAPSPKVNWRRLQPHFLPSFLSGCY</sequence>
<evidence type="ECO:0000256" key="3">
    <source>
        <dbReference type="ARBA" id="ARBA00022737"/>
    </source>
</evidence>
<evidence type="ECO:0000313" key="6">
    <source>
        <dbReference type="Proteomes" id="UP000034805"/>
    </source>
</evidence>